<evidence type="ECO:0000256" key="5">
    <source>
        <dbReference type="ARBA" id="ARBA00023136"/>
    </source>
</evidence>
<dbReference type="GO" id="GO:0005886">
    <property type="term" value="C:plasma membrane"/>
    <property type="evidence" value="ECO:0007669"/>
    <property type="project" value="TreeGrafter"/>
</dbReference>
<evidence type="ECO:0000256" key="7">
    <source>
        <dbReference type="SAM" id="SignalP"/>
    </source>
</evidence>
<dbReference type="SMART" id="SM00321">
    <property type="entry name" value="WSC"/>
    <property type="match status" value="4"/>
</dbReference>
<gene>
    <name evidence="9" type="ORF">CTHT_0009010</name>
</gene>
<dbReference type="Pfam" id="PF01822">
    <property type="entry name" value="WSC"/>
    <property type="match status" value="4"/>
</dbReference>
<evidence type="ECO:0000256" key="3">
    <source>
        <dbReference type="ARBA" id="ARBA00022729"/>
    </source>
</evidence>
<evidence type="ECO:0000256" key="6">
    <source>
        <dbReference type="ARBA" id="ARBA00023180"/>
    </source>
</evidence>
<keyword evidence="6" id="KW-0325">Glycoprotein</keyword>
<evidence type="ECO:0000313" key="10">
    <source>
        <dbReference type="Proteomes" id="UP000008066"/>
    </source>
</evidence>
<keyword evidence="2" id="KW-0812">Transmembrane</keyword>
<organism evidence="10">
    <name type="scientific">Chaetomium thermophilum (strain DSM 1495 / CBS 144.50 / IMI 039719)</name>
    <name type="common">Thermochaetoides thermophila</name>
    <dbReference type="NCBI Taxonomy" id="759272"/>
    <lineage>
        <taxon>Eukaryota</taxon>
        <taxon>Fungi</taxon>
        <taxon>Dikarya</taxon>
        <taxon>Ascomycota</taxon>
        <taxon>Pezizomycotina</taxon>
        <taxon>Sordariomycetes</taxon>
        <taxon>Sordariomycetidae</taxon>
        <taxon>Sordariales</taxon>
        <taxon>Chaetomiaceae</taxon>
        <taxon>Thermochaetoides</taxon>
    </lineage>
</organism>
<feature type="domain" description="WSC" evidence="8">
    <location>
        <begin position="346"/>
        <end position="441"/>
    </location>
</feature>
<dbReference type="STRING" id="759272.G0S074"/>
<evidence type="ECO:0000313" key="9">
    <source>
        <dbReference type="EMBL" id="EGS23235.1"/>
    </source>
</evidence>
<dbReference type="RefSeq" id="XP_006691426.1">
    <property type="nucleotide sequence ID" value="XM_006691363.1"/>
</dbReference>
<protein>
    <recommendedName>
        <fullName evidence="8">WSC domain-containing protein</fullName>
    </recommendedName>
</protein>
<dbReference type="OrthoDB" id="5985073at2759"/>
<dbReference type="PANTHER" id="PTHR24269">
    <property type="entry name" value="KREMEN PROTEIN"/>
    <property type="match status" value="1"/>
</dbReference>
<keyword evidence="5" id="KW-0472">Membrane</keyword>
<feature type="domain" description="WSC" evidence="8">
    <location>
        <begin position="139"/>
        <end position="229"/>
    </location>
</feature>
<keyword evidence="10" id="KW-1185">Reference proteome</keyword>
<keyword evidence="3 7" id="KW-0732">Signal</keyword>
<dbReference type="EMBL" id="GL988037">
    <property type="protein sequence ID" value="EGS23235.1"/>
    <property type="molecule type" value="Genomic_DNA"/>
</dbReference>
<comment type="subcellular location">
    <subcellularLocation>
        <location evidence="1">Membrane</location>
        <topology evidence="1">Single-pass membrane protein</topology>
    </subcellularLocation>
</comment>
<evidence type="ECO:0000256" key="1">
    <source>
        <dbReference type="ARBA" id="ARBA00004167"/>
    </source>
</evidence>
<dbReference type="AlphaFoldDB" id="G0S074"/>
<dbReference type="InterPro" id="IPR002889">
    <property type="entry name" value="WSC_carb-bd"/>
</dbReference>
<proteinExistence type="predicted"/>
<feature type="chain" id="PRO_5003408798" description="WSC domain-containing protein" evidence="7">
    <location>
        <begin position="26"/>
        <end position="446"/>
    </location>
</feature>
<evidence type="ECO:0000259" key="8">
    <source>
        <dbReference type="PROSITE" id="PS51212"/>
    </source>
</evidence>
<name>G0S074_CHATD</name>
<reference evidence="9 10" key="1">
    <citation type="journal article" date="2011" name="Cell">
        <title>Insight into structure and assembly of the nuclear pore complex by utilizing the genome of a eukaryotic thermophile.</title>
        <authorList>
            <person name="Amlacher S."/>
            <person name="Sarges P."/>
            <person name="Flemming D."/>
            <person name="van Noort V."/>
            <person name="Kunze R."/>
            <person name="Devos D.P."/>
            <person name="Arumugam M."/>
            <person name="Bork P."/>
            <person name="Hurt E."/>
        </authorList>
    </citation>
    <scope>NUCLEOTIDE SEQUENCE [LARGE SCALE GENOMIC DNA]</scope>
    <source>
        <strain evidence="10">DSM 1495 / CBS 144.50 / IMI 039719</strain>
    </source>
</reference>
<evidence type="ECO:0000256" key="4">
    <source>
        <dbReference type="ARBA" id="ARBA00022989"/>
    </source>
</evidence>
<dbReference type="KEGG" id="cthr:CTHT_0009010"/>
<feature type="domain" description="WSC" evidence="8">
    <location>
        <begin position="36"/>
        <end position="128"/>
    </location>
</feature>
<dbReference type="GeneID" id="18254939"/>
<dbReference type="HOGENOM" id="CLU_026396_2_1_1"/>
<dbReference type="PANTHER" id="PTHR24269:SF16">
    <property type="entry name" value="PROTEIN SLG1"/>
    <property type="match status" value="1"/>
</dbReference>
<dbReference type="eggNOG" id="KOG4157">
    <property type="taxonomic scope" value="Eukaryota"/>
</dbReference>
<keyword evidence="4" id="KW-1133">Transmembrane helix</keyword>
<accession>G0S074</accession>
<evidence type="ECO:0000256" key="2">
    <source>
        <dbReference type="ARBA" id="ARBA00022692"/>
    </source>
</evidence>
<sequence>MSSVLSPPGLRAATSFLCLAMAVQALPRGLWRSEDSFTRQACFVSAHDEQRLLTENASSSESMTVEACAASCSSYQYFGLEYGRECYCGNSYPEAAVSVADSECSFSCSGDSTQTCGAGNRIEIYRNNNWTPRTPAALEVPYLGCFKDEGSRVLPNNLLAADDMTAEKCAQHCSSYAFFGVEYGRECWCSNNAPEPSLAAPEADCSFPCAGNDTQICGASGRINVWGALVAPVESPDEVDNFNWLGCFTDNVGSRSLLGPVFHAEDMTLEKCAANCADYGYFGVEYGTQCFCGNRLRETAEEVDQAECAMPCGGDNANVCGDANRLTVYVSKDCRVDPDRPTSVGSFQYQSCRTDSVSSRALLVSNEERVLRADDMTVEKCAEFCDGYPYFGVEYGSQCFCGDQLSNTSQEAPEEECAYLCKGNPLQLCGAADRLNVYAVATAPDS</sequence>
<dbReference type="InterPro" id="IPR051836">
    <property type="entry name" value="Kremen_rcpt"/>
</dbReference>
<dbReference type="OMA" id="DRCHANP"/>
<feature type="signal peptide" evidence="7">
    <location>
        <begin position="1"/>
        <end position="25"/>
    </location>
</feature>
<dbReference type="PROSITE" id="PS51212">
    <property type="entry name" value="WSC"/>
    <property type="match status" value="4"/>
</dbReference>
<feature type="domain" description="WSC" evidence="8">
    <location>
        <begin position="241"/>
        <end position="332"/>
    </location>
</feature>
<dbReference type="Proteomes" id="UP000008066">
    <property type="component" value="Unassembled WGS sequence"/>
</dbReference>